<dbReference type="SMART" id="SM00365">
    <property type="entry name" value="LRR_SD22"/>
    <property type="match status" value="4"/>
</dbReference>
<dbReference type="FunCoup" id="A0A061FTW6">
    <property type="interactions" value="2239"/>
</dbReference>
<dbReference type="Pfam" id="PF00560">
    <property type="entry name" value="LRR_1"/>
    <property type="match status" value="1"/>
</dbReference>
<dbReference type="Pfam" id="PF13855">
    <property type="entry name" value="LRR_8"/>
    <property type="match status" value="2"/>
</dbReference>
<dbReference type="EMBL" id="CM001881">
    <property type="protein sequence ID" value="EOY20885.1"/>
    <property type="molecule type" value="Genomic_DNA"/>
</dbReference>
<evidence type="ECO:0000313" key="7">
    <source>
        <dbReference type="Proteomes" id="UP000026915"/>
    </source>
</evidence>
<dbReference type="FunFam" id="3.80.10.10:FF:000746">
    <property type="entry name" value="Plant intracellular Ras-group-related LRR protein 2"/>
    <property type="match status" value="1"/>
</dbReference>
<dbReference type="InParanoid" id="A0A061FTW6"/>
<dbReference type="PROSITE" id="PS51450">
    <property type="entry name" value="LRR"/>
    <property type="match status" value="2"/>
</dbReference>
<reference evidence="6 7" key="1">
    <citation type="journal article" date="2013" name="Genome Biol.">
        <title>The genome sequence of the most widely cultivated cacao type and its use to identify candidate genes regulating pod color.</title>
        <authorList>
            <person name="Motamayor J.C."/>
            <person name="Mockaitis K."/>
            <person name="Schmutz J."/>
            <person name="Haiminen N."/>
            <person name="Iii D.L."/>
            <person name="Cornejo O."/>
            <person name="Findley S.D."/>
            <person name="Zheng P."/>
            <person name="Utro F."/>
            <person name="Royaert S."/>
            <person name="Saski C."/>
            <person name="Jenkins J."/>
            <person name="Podicheti R."/>
            <person name="Zhao M."/>
            <person name="Scheffler B.E."/>
            <person name="Stack J.C."/>
            <person name="Feltus F.A."/>
            <person name="Mustiga G.M."/>
            <person name="Amores F."/>
            <person name="Phillips W."/>
            <person name="Marelli J.P."/>
            <person name="May G.D."/>
            <person name="Shapiro H."/>
            <person name="Ma J."/>
            <person name="Bustamante C.D."/>
            <person name="Schnell R.J."/>
            <person name="Main D."/>
            <person name="Gilbert D."/>
            <person name="Parida L."/>
            <person name="Kuhn D.N."/>
        </authorList>
    </citation>
    <scope>NUCLEOTIDE SEQUENCE [LARGE SCALE GENOMIC DNA]</scope>
    <source>
        <strain evidence="7">cv. Matina 1-6</strain>
    </source>
</reference>
<gene>
    <name evidence="6" type="ORF">TCM_012224</name>
</gene>
<sequence>MGGNVIITPKQRITSKTPLHSERSVILQKGFSICQIPTPFFALEMDPNPKSYPLLSYVMSRLPSIGPSKLASAPDSDPGFDLEQPPPVPNPSSPSSSTNPPQIVDQMPYLSHPNVLASMAHSVSDVAQTRSVLQTLGPRPDHEVVDMARSKLGEIEAGLSKSLEELVLSPRPVDVDRLEWRSHLADKEQQIRQQAEKEKSIYKSILQLDEMHEAYGKLLREAEDRLVKIYEKAGKVAENTEVVEEVNAEVVGVLEEAQGRGLERVDLSGKKLRFLPEAFGKISGLVLLNLSSNQLEVIPDSIAGLEKLEELNLSSNLLESLPDSIGLLQNLKILDVSGNKLNALPDTICHCRSLIELDVSFNSLSYLPTNLGNELGNLQRLSFHLNKIRSLPTSVGEMRSLRFLDAHFNELCGLPDEIGRLTNLEILNLSSNFTDLRELPDTIGELTNLKELDLSNNQIQALPDTFGRLDKLTKLNLEQNPIVIPPLEIVNQGVEAVKTFMAKRWLDILVEEERKCMQEVNEQAQTGWLTRSTSWLKNYASVVSERVSSYLGAAEGSPRDPYLDEPR</sequence>
<name>A0A061FTW6_THECC</name>
<dbReference type="PANTHER" id="PTHR48051">
    <property type="match status" value="1"/>
</dbReference>
<keyword evidence="7" id="KW-1185">Reference proteome</keyword>
<organism evidence="6 7">
    <name type="scientific">Theobroma cacao</name>
    <name type="common">Cacao</name>
    <name type="synonym">Cocoa</name>
    <dbReference type="NCBI Taxonomy" id="3641"/>
    <lineage>
        <taxon>Eukaryota</taxon>
        <taxon>Viridiplantae</taxon>
        <taxon>Streptophyta</taxon>
        <taxon>Embryophyta</taxon>
        <taxon>Tracheophyta</taxon>
        <taxon>Spermatophyta</taxon>
        <taxon>Magnoliopsida</taxon>
        <taxon>eudicotyledons</taxon>
        <taxon>Gunneridae</taxon>
        <taxon>Pentapetalae</taxon>
        <taxon>rosids</taxon>
        <taxon>malvids</taxon>
        <taxon>Malvales</taxon>
        <taxon>Malvaceae</taxon>
        <taxon>Byttnerioideae</taxon>
        <taxon>Theobroma</taxon>
    </lineage>
</organism>
<dbReference type="Gene3D" id="3.80.10.10">
    <property type="entry name" value="Ribonuclease Inhibitor"/>
    <property type="match status" value="2"/>
</dbReference>
<dbReference type="InterPro" id="IPR001611">
    <property type="entry name" value="Leu-rich_rpt"/>
</dbReference>
<evidence type="ECO:0000256" key="3">
    <source>
        <dbReference type="ARBA" id="ARBA00023054"/>
    </source>
</evidence>
<dbReference type="OMA" id="TFMAKRW"/>
<keyword evidence="1" id="KW-0433">Leucine-rich repeat</keyword>
<dbReference type="SMART" id="SM00369">
    <property type="entry name" value="LRR_TYP"/>
    <property type="match status" value="7"/>
</dbReference>
<accession>A0A061FTW6</accession>
<proteinExistence type="inferred from homology"/>
<dbReference type="InterPro" id="IPR003591">
    <property type="entry name" value="Leu-rich_rpt_typical-subtyp"/>
</dbReference>
<dbReference type="InterPro" id="IPR050216">
    <property type="entry name" value="LRR_domain-containing"/>
</dbReference>
<dbReference type="PANTHER" id="PTHR48051:SF54">
    <property type="entry name" value="LEUCINE-RICH REPEAT-CONTAINING PROTEIN"/>
    <property type="match status" value="1"/>
</dbReference>
<dbReference type="InterPro" id="IPR032675">
    <property type="entry name" value="LRR_dom_sf"/>
</dbReference>
<dbReference type="FunFam" id="3.80.10.10:FF:000610">
    <property type="entry name" value="Plant intracellular Ras-group-related LRR protein 9"/>
    <property type="match status" value="1"/>
</dbReference>
<dbReference type="HOGENOM" id="CLU_021557_0_0_1"/>
<dbReference type="eggNOG" id="KOG0619">
    <property type="taxonomic scope" value="Eukaryota"/>
</dbReference>
<evidence type="ECO:0000256" key="2">
    <source>
        <dbReference type="ARBA" id="ARBA00022737"/>
    </source>
</evidence>
<dbReference type="AlphaFoldDB" id="A0A061FTW6"/>
<dbReference type="STRING" id="3641.A0A061FTW6"/>
<dbReference type="SUPFAM" id="SSF52058">
    <property type="entry name" value="L domain-like"/>
    <property type="match status" value="1"/>
</dbReference>
<evidence type="ECO:0000313" key="6">
    <source>
        <dbReference type="EMBL" id="EOY20885.1"/>
    </source>
</evidence>
<keyword evidence="3" id="KW-0175">Coiled coil</keyword>
<dbReference type="GO" id="GO:0035556">
    <property type="term" value="P:intracellular signal transduction"/>
    <property type="evidence" value="ECO:0000318"/>
    <property type="project" value="GO_Central"/>
</dbReference>
<feature type="region of interest" description="Disordered" evidence="5">
    <location>
        <begin position="68"/>
        <end position="107"/>
    </location>
</feature>
<keyword evidence="2" id="KW-0677">Repeat</keyword>
<evidence type="ECO:0000256" key="1">
    <source>
        <dbReference type="ARBA" id="ARBA00022614"/>
    </source>
</evidence>
<dbReference type="Gramene" id="EOY20885">
    <property type="protein sequence ID" value="EOY20885"/>
    <property type="gene ID" value="TCM_012224"/>
</dbReference>
<dbReference type="GO" id="GO:0055046">
    <property type="term" value="P:microgametogenesis"/>
    <property type="evidence" value="ECO:0000318"/>
    <property type="project" value="GO_Central"/>
</dbReference>
<evidence type="ECO:0000256" key="5">
    <source>
        <dbReference type="SAM" id="MobiDB-lite"/>
    </source>
</evidence>
<dbReference type="Proteomes" id="UP000026915">
    <property type="component" value="Chromosome 3"/>
</dbReference>
<comment type="similarity">
    <text evidence="4">Belongs to the SHOC2 family.</text>
</comment>
<protein>
    <submittedName>
        <fullName evidence="6">Plant intracellular Ras-group-related LRR protein 9</fullName>
    </submittedName>
</protein>
<evidence type="ECO:0000256" key="4">
    <source>
        <dbReference type="ARBA" id="ARBA00023786"/>
    </source>
</evidence>
<dbReference type="PRINTS" id="PR00019">
    <property type="entry name" value="LEURICHRPT"/>
</dbReference>
<dbReference type="SMART" id="SM00364">
    <property type="entry name" value="LRR_BAC"/>
    <property type="match status" value="7"/>
</dbReference>